<dbReference type="EMBL" id="AWWV01015339">
    <property type="protein sequence ID" value="OMO53020.1"/>
    <property type="molecule type" value="Genomic_DNA"/>
</dbReference>
<reference evidence="1 2" key="1">
    <citation type="submission" date="2013-09" db="EMBL/GenBank/DDBJ databases">
        <title>Corchorus capsularis genome sequencing.</title>
        <authorList>
            <person name="Alam M."/>
            <person name="Haque M.S."/>
            <person name="Islam M.S."/>
            <person name="Emdad E.M."/>
            <person name="Islam M.M."/>
            <person name="Ahmed B."/>
            <person name="Halim A."/>
            <person name="Hossen Q.M.M."/>
            <person name="Hossain M.Z."/>
            <person name="Ahmed R."/>
            <person name="Khan M.M."/>
            <person name="Islam R."/>
            <person name="Rashid M.M."/>
            <person name="Khan S.A."/>
            <person name="Rahman M.S."/>
            <person name="Alam M."/>
        </authorList>
    </citation>
    <scope>NUCLEOTIDE SEQUENCE [LARGE SCALE GENOMIC DNA]</scope>
    <source>
        <strain evidence="2">cv. CVL-1</strain>
        <tissue evidence="1">Whole seedling</tissue>
    </source>
</reference>
<sequence length="143" mass="15718">MAAGLKPIAKLSFIGQIAKLSKYYLGAEASPKAFVTVATPLQASCQFWFNSFIFHINWSQCKKDEDSPENVKEAADSVKKAAQSISEQVKKVSDKVNETADVVKAKATEFLTFGAAKIATEVVKKKAEMKDKKKAEEKEKGKK</sequence>
<dbReference type="AlphaFoldDB" id="A0A1R3G4R2"/>
<organism evidence="1 2">
    <name type="scientific">Corchorus capsularis</name>
    <name type="common">Jute</name>
    <dbReference type="NCBI Taxonomy" id="210143"/>
    <lineage>
        <taxon>Eukaryota</taxon>
        <taxon>Viridiplantae</taxon>
        <taxon>Streptophyta</taxon>
        <taxon>Embryophyta</taxon>
        <taxon>Tracheophyta</taxon>
        <taxon>Spermatophyta</taxon>
        <taxon>Magnoliopsida</taxon>
        <taxon>eudicotyledons</taxon>
        <taxon>Gunneridae</taxon>
        <taxon>Pentapetalae</taxon>
        <taxon>rosids</taxon>
        <taxon>malvids</taxon>
        <taxon>Malvales</taxon>
        <taxon>Malvaceae</taxon>
        <taxon>Grewioideae</taxon>
        <taxon>Apeibeae</taxon>
        <taxon>Corchorus</taxon>
    </lineage>
</organism>
<comment type="caution">
    <text evidence="1">The sequence shown here is derived from an EMBL/GenBank/DDBJ whole genome shotgun (WGS) entry which is preliminary data.</text>
</comment>
<proteinExistence type="predicted"/>
<dbReference type="Proteomes" id="UP000188268">
    <property type="component" value="Unassembled WGS sequence"/>
</dbReference>
<accession>A0A1R3G4R2</accession>
<evidence type="ECO:0000313" key="1">
    <source>
        <dbReference type="EMBL" id="OMO53020.1"/>
    </source>
</evidence>
<name>A0A1R3G4R2_COCAP</name>
<gene>
    <name evidence="1" type="ORF">CCACVL1_28939</name>
</gene>
<dbReference type="OMA" id="FIFHINW"/>
<dbReference type="Gramene" id="OMO53020">
    <property type="protein sequence ID" value="OMO53020"/>
    <property type="gene ID" value="CCACVL1_28939"/>
</dbReference>
<evidence type="ECO:0000313" key="2">
    <source>
        <dbReference type="Proteomes" id="UP000188268"/>
    </source>
</evidence>
<protein>
    <submittedName>
        <fullName evidence="1">Uncharacterized protein</fullName>
    </submittedName>
</protein>
<keyword evidence="2" id="KW-1185">Reference proteome</keyword>
<dbReference type="OrthoDB" id="1686201at2759"/>